<feature type="transmembrane region" description="Helical" evidence="6">
    <location>
        <begin position="290"/>
        <end position="312"/>
    </location>
</feature>
<dbReference type="InterPro" id="IPR013525">
    <property type="entry name" value="ABC2_TM"/>
</dbReference>
<evidence type="ECO:0000256" key="6">
    <source>
        <dbReference type="SAM" id="Phobius"/>
    </source>
</evidence>
<dbReference type="Pfam" id="PF12698">
    <property type="entry name" value="ABC2_membrane_3"/>
    <property type="match status" value="1"/>
</dbReference>
<dbReference type="InterPro" id="IPR051449">
    <property type="entry name" value="ABC-2_transporter_component"/>
</dbReference>
<name>A0A1B9R1K3_9VIBR</name>
<dbReference type="AlphaFoldDB" id="A0A1B9R1K3"/>
<dbReference type="Gene3D" id="3.40.1710.10">
    <property type="entry name" value="abc type-2 transporter like domain"/>
    <property type="match status" value="1"/>
</dbReference>
<feature type="transmembrane region" description="Helical" evidence="6">
    <location>
        <begin position="20"/>
        <end position="38"/>
    </location>
</feature>
<feature type="transmembrane region" description="Helical" evidence="6">
    <location>
        <begin position="348"/>
        <end position="371"/>
    </location>
</feature>
<evidence type="ECO:0000256" key="5">
    <source>
        <dbReference type="ARBA" id="ARBA00023136"/>
    </source>
</evidence>
<sequence length="400" mass="43757">MSFVTLLKSEIRDFFNNKAVILTVFGGVIFYSFLYPLPYSQQSPLEQKIAIVNLDNSAVSFKLERMVNAAPQVQVIQRSYSIEAAKSDFIDGKISGILVIPEHFYKDLMIGKSPTLAYAGDASYFLVYGTVVEGLAQTGATLGAEVKVAQLIASGEPIVSAANQYSSIKANLKPTFNPRMGYVDYVVPAVFVLILQQTLVMAAGLLTATQKSVTHSWTGREHVMALLARTVLLVGVYLVLSGYYFGASFSYYGISTLAKPHDIVALLIPFLVACCLVGYVIGYWVPRRELVTVIVLISSMPLIFLAGFIWPIEMIPTPLLWFAQSIPSTSAIPGFLSLNQMGASWQQVASQFTHLWLLVLLWLLALGGVIYKQIRICRYEGAKSEQSISASGISASETST</sequence>
<keyword evidence="3 6" id="KW-0812">Transmembrane</keyword>
<gene>
    <name evidence="8" type="ORF">A6E14_06210</name>
</gene>
<feature type="domain" description="ABC-2 type transporter transmembrane" evidence="7">
    <location>
        <begin position="19"/>
        <end position="365"/>
    </location>
</feature>
<comment type="subcellular location">
    <subcellularLocation>
        <location evidence="1">Cell membrane</location>
        <topology evidence="1">Multi-pass membrane protein</topology>
    </subcellularLocation>
</comment>
<evidence type="ECO:0000256" key="3">
    <source>
        <dbReference type="ARBA" id="ARBA00022692"/>
    </source>
</evidence>
<evidence type="ECO:0000256" key="2">
    <source>
        <dbReference type="ARBA" id="ARBA00022475"/>
    </source>
</evidence>
<reference evidence="9" key="1">
    <citation type="submission" date="2016-06" db="EMBL/GenBank/DDBJ databases">
        <authorList>
            <person name="Hehemann J.-H."/>
            <person name="Arevalo P."/>
            <person name="Datta M.S."/>
            <person name="Polz M.F."/>
        </authorList>
    </citation>
    <scope>NUCLEOTIDE SEQUENCE [LARGE SCALE GENOMIC DNA]</scope>
    <source>
        <strain evidence="9">9CSC122</strain>
    </source>
</reference>
<feature type="transmembrane region" description="Helical" evidence="6">
    <location>
        <begin position="263"/>
        <end position="284"/>
    </location>
</feature>
<evidence type="ECO:0000313" key="9">
    <source>
        <dbReference type="Proteomes" id="UP000093173"/>
    </source>
</evidence>
<keyword evidence="4 6" id="KW-1133">Transmembrane helix</keyword>
<keyword evidence="9" id="KW-1185">Reference proteome</keyword>
<dbReference type="PANTHER" id="PTHR30294">
    <property type="entry name" value="MEMBRANE COMPONENT OF ABC TRANSPORTER YHHJ-RELATED"/>
    <property type="match status" value="1"/>
</dbReference>
<evidence type="ECO:0000256" key="1">
    <source>
        <dbReference type="ARBA" id="ARBA00004651"/>
    </source>
</evidence>
<keyword evidence="5 6" id="KW-0472">Membrane</keyword>
<dbReference type="PANTHER" id="PTHR30294:SF46">
    <property type="entry name" value="ABC TRANSPORTER PERMEASE"/>
    <property type="match status" value="1"/>
</dbReference>
<protein>
    <submittedName>
        <fullName evidence="8">ABC transporter</fullName>
    </submittedName>
</protein>
<feature type="transmembrane region" description="Helical" evidence="6">
    <location>
        <begin position="182"/>
        <end position="206"/>
    </location>
</feature>
<comment type="caution">
    <text evidence="8">The sequence shown here is derived from an EMBL/GenBank/DDBJ whole genome shotgun (WGS) entry which is preliminary data.</text>
</comment>
<dbReference type="GO" id="GO:0140359">
    <property type="term" value="F:ABC-type transporter activity"/>
    <property type="evidence" value="ECO:0007669"/>
    <property type="project" value="InterPro"/>
</dbReference>
<feature type="transmembrane region" description="Helical" evidence="6">
    <location>
        <begin position="226"/>
        <end position="251"/>
    </location>
</feature>
<accession>A0A1B9R1K3</accession>
<evidence type="ECO:0000259" key="7">
    <source>
        <dbReference type="Pfam" id="PF12698"/>
    </source>
</evidence>
<dbReference type="EMBL" id="MAJZ01000312">
    <property type="protein sequence ID" value="OCH78082.1"/>
    <property type="molecule type" value="Genomic_DNA"/>
</dbReference>
<keyword evidence="2" id="KW-1003">Cell membrane</keyword>
<dbReference type="GO" id="GO:0005886">
    <property type="term" value="C:plasma membrane"/>
    <property type="evidence" value="ECO:0007669"/>
    <property type="project" value="UniProtKB-SubCell"/>
</dbReference>
<organism evidence="8 9">
    <name type="scientific">Vibrio genomosp. F10</name>
    <dbReference type="NCBI Taxonomy" id="723171"/>
    <lineage>
        <taxon>Bacteria</taxon>
        <taxon>Pseudomonadati</taxon>
        <taxon>Pseudomonadota</taxon>
        <taxon>Gammaproteobacteria</taxon>
        <taxon>Vibrionales</taxon>
        <taxon>Vibrionaceae</taxon>
        <taxon>Vibrio</taxon>
    </lineage>
</organism>
<evidence type="ECO:0000313" key="8">
    <source>
        <dbReference type="EMBL" id="OCH78082.1"/>
    </source>
</evidence>
<dbReference type="Proteomes" id="UP000093173">
    <property type="component" value="Unassembled WGS sequence"/>
</dbReference>
<dbReference type="RefSeq" id="WP_017037842.1">
    <property type="nucleotide sequence ID" value="NZ_JBNGCH010000312.1"/>
</dbReference>
<proteinExistence type="predicted"/>
<evidence type="ECO:0000256" key="4">
    <source>
        <dbReference type="ARBA" id="ARBA00022989"/>
    </source>
</evidence>